<evidence type="ECO:0000256" key="3">
    <source>
        <dbReference type="PROSITE-ProRule" id="PRU00023"/>
    </source>
</evidence>
<dbReference type="Proteomes" id="UP001470230">
    <property type="component" value="Unassembled WGS sequence"/>
</dbReference>
<comment type="caution">
    <text evidence="4">The sequence shown here is derived from an EMBL/GenBank/DDBJ whole genome shotgun (WGS) entry which is preliminary data.</text>
</comment>
<dbReference type="Gene3D" id="1.25.40.20">
    <property type="entry name" value="Ankyrin repeat-containing domain"/>
    <property type="match status" value="2"/>
</dbReference>
<dbReference type="PROSITE" id="PS50297">
    <property type="entry name" value="ANK_REP_REGION"/>
    <property type="match status" value="2"/>
</dbReference>
<proteinExistence type="predicted"/>
<dbReference type="InterPro" id="IPR002110">
    <property type="entry name" value="Ankyrin_rpt"/>
</dbReference>
<organism evidence="4 5">
    <name type="scientific">Tritrichomonas musculus</name>
    <dbReference type="NCBI Taxonomy" id="1915356"/>
    <lineage>
        <taxon>Eukaryota</taxon>
        <taxon>Metamonada</taxon>
        <taxon>Parabasalia</taxon>
        <taxon>Tritrichomonadida</taxon>
        <taxon>Tritrichomonadidae</taxon>
        <taxon>Tritrichomonas</taxon>
    </lineage>
</organism>
<feature type="repeat" description="ANK" evidence="3">
    <location>
        <begin position="463"/>
        <end position="485"/>
    </location>
</feature>
<keyword evidence="2 3" id="KW-0040">ANK repeat</keyword>
<dbReference type="InterPro" id="IPR036770">
    <property type="entry name" value="Ankyrin_rpt-contain_sf"/>
</dbReference>
<protein>
    <recommendedName>
        <fullName evidence="6">DUF3447 domain-containing protein</fullName>
    </recommendedName>
</protein>
<dbReference type="SMART" id="SM00248">
    <property type="entry name" value="ANK"/>
    <property type="match status" value="9"/>
</dbReference>
<evidence type="ECO:0000256" key="1">
    <source>
        <dbReference type="ARBA" id="ARBA00022737"/>
    </source>
</evidence>
<gene>
    <name evidence="4" type="ORF">M9Y10_039916</name>
</gene>
<dbReference type="Pfam" id="PF13606">
    <property type="entry name" value="Ank_3"/>
    <property type="match status" value="1"/>
</dbReference>
<dbReference type="EMBL" id="JAPFFF010000067">
    <property type="protein sequence ID" value="KAK8836281.1"/>
    <property type="molecule type" value="Genomic_DNA"/>
</dbReference>
<dbReference type="SUPFAM" id="SSF48403">
    <property type="entry name" value="Ankyrin repeat"/>
    <property type="match status" value="1"/>
</dbReference>
<feature type="repeat" description="ANK" evidence="3">
    <location>
        <begin position="601"/>
        <end position="623"/>
    </location>
</feature>
<dbReference type="PROSITE" id="PS50088">
    <property type="entry name" value="ANK_REPEAT"/>
    <property type="match status" value="2"/>
</dbReference>
<dbReference type="Pfam" id="PF12796">
    <property type="entry name" value="Ank_2"/>
    <property type="match status" value="2"/>
</dbReference>
<reference evidence="4 5" key="1">
    <citation type="submission" date="2024-04" db="EMBL/GenBank/DDBJ databases">
        <title>Tritrichomonas musculus Genome.</title>
        <authorList>
            <person name="Alves-Ferreira E."/>
            <person name="Grigg M."/>
            <person name="Lorenzi H."/>
            <person name="Galac M."/>
        </authorList>
    </citation>
    <scope>NUCLEOTIDE SEQUENCE [LARGE SCALE GENOMIC DNA]</scope>
    <source>
        <strain evidence="4 5">EAF2021</strain>
    </source>
</reference>
<evidence type="ECO:0000313" key="4">
    <source>
        <dbReference type="EMBL" id="KAK8836281.1"/>
    </source>
</evidence>
<evidence type="ECO:0000313" key="5">
    <source>
        <dbReference type="Proteomes" id="UP001470230"/>
    </source>
</evidence>
<keyword evidence="5" id="KW-1185">Reference proteome</keyword>
<evidence type="ECO:0008006" key="6">
    <source>
        <dbReference type="Google" id="ProtNLM"/>
    </source>
</evidence>
<name>A0ABR2GRI8_9EUKA</name>
<accession>A0ABR2GRI8</accession>
<sequence length="732" mass="86101">MKSYLKEIKTIYETIINYLENEETNTLNSWAEQKMIKSKDELKMILKILSKIANNHRRSNNLIQKIEKIIETNKKDILSYFTKHEIFDIFEKNKNLLLFLFKENIIIPDNHIFSIISNFKNSKRNYPLFFYPEFKSFINNDLIQQNQINFEEFDEKRQKGENDNGISYLIRNDLIDEFIIYVNKTNLSLSKIIEPSIYETNDYLIDKTPSLIEYTAFYGSFQIFQFLRLNRIELQPSIWIYAIHGRNADIIHLLEENDVSPSSYLECMHESIKCHHNELMNYICSKCIDNFDDTLINILIQSIKHYNIINLSEKFLEKTDVFYYLCKYDYSNVVSLLLESKTNNIDINYTKEKKKNILFEGDYEKRMIEKKSPLTEAVLKGNQEIVEILAKQENIYINSKYESSLSYYNNKGVWAYVDGKSEKTALFLAVEKGYSKIVQLLINHKDIDANEENIEENEKEGKKKLTALHLAVENEQIEIIKLLLSLNNIDVNPIEYDQICFDEHYEKTPLSIAVEKENLEIVQLLLSKNYINPNIIYNFYYYIIVMDGINHEKPITQITPLQSAIIKENKAIIQALLNSKKIDINYIGFQYVSHNNSGDKLNKTALHIAVEQNDLDIVKMLLSYEKINVNTISIYNYKIEKHDKGYRYYEHEVVEKTALLVAVENDNLEIIKLLLEQKNIDVTKPLTFTSYIKTSNPFNNTRKIIKKKVLDVAIQKNNQTIINTLKKFLELA</sequence>
<dbReference type="SUPFAM" id="SSF140860">
    <property type="entry name" value="Pseudo ankyrin repeat-like"/>
    <property type="match status" value="1"/>
</dbReference>
<keyword evidence="1" id="KW-0677">Repeat</keyword>
<dbReference type="PANTHER" id="PTHR24124">
    <property type="entry name" value="ANKYRIN REPEAT FAMILY A"/>
    <property type="match status" value="1"/>
</dbReference>
<dbReference type="PANTHER" id="PTHR24124:SF14">
    <property type="entry name" value="CHROMOSOME UNDETERMINED SCAFFOLD_25, WHOLE GENOME SHOTGUN SEQUENCE"/>
    <property type="match status" value="1"/>
</dbReference>
<dbReference type="Pfam" id="PF00023">
    <property type="entry name" value="Ank"/>
    <property type="match status" value="1"/>
</dbReference>
<evidence type="ECO:0000256" key="2">
    <source>
        <dbReference type="ARBA" id="ARBA00023043"/>
    </source>
</evidence>